<dbReference type="Proteomes" id="UP000030853">
    <property type="component" value="Unassembled WGS sequence"/>
</dbReference>
<proteinExistence type="inferred from homology"/>
<keyword evidence="1" id="KW-0472">Membrane</keyword>
<evidence type="ECO:0000313" key="3">
    <source>
        <dbReference type="Proteomes" id="UP000030853"/>
    </source>
</evidence>
<keyword evidence="1" id="KW-1133">Transmembrane helix</keyword>
<dbReference type="GO" id="GO:0042910">
    <property type="term" value="F:xenobiotic transmembrane transporter activity"/>
    <property type="evidence" value="ECO:0007669"/>
    <property type="project" value="UniProtKB-UniRule"/>
</dbReference>
<keyword evidence="1" id="KW-0046">Antibiotic resistance</keyword>
<comment type="subunit">
    <text evidence="1">Part of the AcrA-AcrB-AcrZ-TolC efflux pump, interacts directly with AcrB.</text>
</comment>
<gene>
    <name evidence="1" type="primary">acrZ</name>
    <name evidence="2" type="ORF">QU24_24630</name>
</gene>
<feature type="transmembrane region" description="Helical" evidence="1">
    <location>
        <begin position="7"/>
        <end position="29"/>
    </location>
</feature>
<dbReference type="GO" id="GO:1990961">
    <property type="term" value="P:xenobiotic detoxification by transmembrane export across the plasma membrane"/>
    <property type="evidence" value="ECO:0007669"/>
    <property type="project" value="InterPro"/>
</dbReference>
<comment type="function">
    <text evidence="1">AcrA-AcrB-AcrZ-TolC is a drug efflux protein complex with a broad substrate specificity. This protein binds to AcrB and is required for efflux of some but not all substrates, suggesting it may influence the specificity of drug export.</text>
</comment>
<dbReference type="EMBL" id="JTJJ01000130">
    <property type="protein sequence ID" value="KHJ65452.1"/>
    <property type="molecule type" value="Genomic_DNA"/>
</dbReference>
<accession>A0A0B1R2Q1</accession>
<comment type="subcellular location">
    <subcellularLocation>
        <location evidence="1">Cell membrane</location>
        <topology evidence="1">Single-pass membrane protein</topology>
    </subcellularLocation>
</comment>
<comment type="caution">
    <text evidence="2">The sequence shown here is derived from an EMBL/GenBank/DDBJ whole genome shotgun (WGS) entry which is preliminary data.</text>
</comment>
<keyword evidence="1" id="KW-1003">Cell membrane</keyword>
<name>A0A0B1R2Q1_9GAMM</name>
<comment type="similarity">
    <text evidence="1">Belongs to the AcrZ family.</text>
</comment>
<dbReference type="GO" id="GO:0046677">
    <property type="term" value="P:response to antibiotic"/>
    <property type="evidence" value="ECO:0007669"/>
    <property type="project" value="UniProtKB-KW"/>
</dbReference>
<sequence>MLELLKSLAVAVIMVPIVMAIMLGLIYGLGEVFNVISKFGRRDDRPANSSHH</sequence>
<protein>
    <recommendedName>
        <fullName evidence="1">Multidrug efflux pump accessory protein AcrZ</fullName>
    </recommendedName>
    <alternativeName>
        <fullName evidence="1">AcrAB-TolC multidrug efflux pump accessory protein AcrZ</fullName>
    </alternativeName>
    <alternativeName>
        <fullName evidence="1">Acridine resistance protein Z</fullName>
    </alternativeName>
</protein>
<dbReference type="RefSeq" id="WP_039336632.1">
    <property type="nucleotide sequence ID" value="NZ_JTJJ01000130.1"/>
</dbReference>
<dbReference type="GO" id="GO:0005886">
    <property type="term" value="C:plasma membrane"/>
    <property type="evidence" value="ECO:0007669"/>
    <property type="project" value="UniProtKB-SubCell"/>
</dbReference>
<evidence type="ECO:0000256" key="1">
    <source>
        <dbReference type="HAMAP-Rule" id="MF_01484"/>
    </source>
</evidence>
<organism evidence="2 3">
    <name type="scientific">Pantoea rodasii</name>
    <dbReference type="NCBI Taxonomy" id="1076549"/>
    <lineage>
        <taxon>Bacteria</taxon>
        <taxon>Pseudomonadati</taxon>
        <taxon>Pseudomonadota</taxon>
        <taxon>Gammaproteobacteria</taxon>
        <taxon>Enterobacterales</taxon>
        <taxon>Erwiniaceae</taxon>
        <taxon>Pantoea</taxon>
    </lineage>
</organism>
<dbReference type="Pfam" id="PF10766">
    <property type="entry name" value="AcrZ"/>
    <property type="match status" value="1"/>
</dbReference>
<keyword evidence="1" id="KW-0813">Transport</keyword>
<dbReference type="AlphaFoldDB" id="A0A0B1R2Q1"/>
<keyword evidence="1" id="KW-0812">Transmembrane</keyword>
<dbReference type="HAMAP" id="MF_01484">
    <property type="entry name" value="AcrZ"/>
    <property type="match status" value="1"/>
</dbReference>
<evidence type="ECO:0000313" key="2">
    <source>
        <dbReference type="EMBL" id="KHJ65452.1"/>
    </source>
</evidence>
<dbReference type="InterPro" id="IPR019702">
    <property type="entry name" value="AcrZ"/>
</dbReference>
<dbReference type="Gene3D" id="6.10.250.2480">
    <property type="match status" value="1"/>
</dbReference>
<dbReference type="InterPro" id="IPR053730">
    <property type="entry name" value="MEP_Accessory_AcrZ"/>
</dbReference>
<reference evidence="2 3" key="1">
    <citation type="submission" date="2014-11" db="EMBL/GenBank/DDBJ databases">
        <title>Genome sequencing of Pantoea rodasii ND03.</title>
        <authorList>
            <person name="Muhamad Yunos N.Y."/>
            <person name="Chan K.-G."/>
        </authorList>
    </citation>
    <scope>NUCLEOTIDE SEQUENCE [LARGE SCALE GENOMIC DNA]</scope>
    <source>
        <strain evidence="2 3">ND03</strain>
    </source>
</reference>